<evidence type="ECO:0000313" key="2">
    <source>
        <dbReference type="Proteomes" id="UP001195941"/>
    </source>
</evidence>
<sequence>MQAPADTYLDDKTYAALRAELAHLIALPLVHDADTEVVRILGEVGGIWPQSVMDDANNTENTPVSSDGVFLAL</sequence>
<reference evidence="1 2" key="1">
    <citation type="journal article" date="2021" name="Arch. Microbiol.">
        <title>Thalassobius aquimarinus sp. nov., isolated from the Sea of Japan seashore.</title>
        <authorList>
            <person name="Kurilenko V.V."/>
            <person name="Romanenko L.A."/>
            <person name="Chernysheva N.Y."/>
            <person name="Velansky P.V."/>
            <person name="Tekutyeva L.A."/>
            <person name="Isaeva M.P."/>
            <person name="Mikhailov V.V."/>
        </authorList>
    </citation>
    <scope>NUCLEOTIDE SEQUENCE [LARGE SCALE GENOMIC DNA]</scope>
    <source>
        <strain evidence="1 2">KMM 8518</strain>
    </source>
</reference>
<evidence type="ECO:0000313" key="1">
    <source>
        <dbReference type="EMBL" id="MBR9651673.1"/>
    </source>
</evidence>
<dbReference type="RefSeq" id="WP_212701197.1">
    <property type="nucleotide sequence ID" value="NZ_JADMKU010000009.1"/>
</dbReference>
<accession>A0ABS5HT04</accession>
<organism evidence="1 2">
    <name type="scientific">Thalassovita aquimarina</name>
    <dbReference type="NCBI Taxonomy" id="2785917"/>
    <lineage>
        <taxon>Bacteria</taxon>
        <taxon>Pseudomonadati</taxon>
        <taxon>Pseudomonadota</taxon>
        <taxon>Alphaproteobacteria</taxon>
        <taxon>Rhodobacterales</taxon>
        <taxon>Roseobacteraceae</taxon>
        <taxon>Thalassovita</taxon>
    </lineage>
</organism>
<dbReference type="EMBL" id="JADMKU010000009">
    <property type="protein sequence ID" value="MBR9651673.1"/>
    <property type="molecule type" value="Genomic_DNA"/>
</dbReference>
<dbReference type="Proteomes" id="UP001195941">
    <property type="component" value="Unassembled WGS sequence"/>
</dbReference>
<proteinExistence type="predicted"/>
<name>A0ABS5HT04_9RHOB</name>
<gene>
    <name evidence="1" type="ORF">IT775_11125</name>
</gene>
<comment type="caution">
    <text evidence="1">The sequence shown here is derived from an EMBL/GenBank/DDBJ whole genome shotgun (WGS) entry which is preliminary data.</text>
</comment>
<protein>
    <submittedName>
        <fullName evidence="1">Uncharacterized protein</fullName>
    </submittedName>
</protein>
<keyword evidence="2" id="KW-1185">Reference proteome</keyword>